<accession>A0AAD2DYR8</accession>
<protein>
    <submittedName>
        <fullName evidence="1">Uncharacterized protein</fullName>
    </submittedName>
</protein>
<dbReference type="Proteomes" id="UP000834106">
    <property type="component" value="Chromosome 12"/>
</dbReference>
<evidence type="ECO:0000313" key="1">
    <source>
        <dbReference type="EMBL" id="CAI9772737.1"/>
    </source>
</evidence>
<evidence type="ECO:0000313" key="2">
    <source>
        <dbReference type="Proteomes" id="UP000834106"/>
    </source>
</evidence>
<proteinExistence type="predicted"/>
<dbReference type="AlphaFoldDB" id="A0AAD2DYR8"/>
<sequence length="130" mass="14917">MRQNPQISPKSLHLFPAIKVPIDSSHGSAHRWRRRPPALLSPAEKRQNGVGFCSCTNFYRVCYIELRSYELLTLQDLPKVPFEEAANEEQEEKLDLPDVPTKAPVISEMVPDFWTKKSYGGTITCLMWNQ</sequence>
<keyword evidence="2" id="KW-1185">Reference proteome</keyword>
<reference evidence="1" key="1">
    <citation type="submission" date="2023-05" db="EMBL/GenBank/DDBJ databases">
        <authorList>
            <person name="Huff M."/>
        </authorList>
    </citation>
    <scope>NUCLEOTIDE SEQUENCE</scope>
</reference>
<name>A0AAD2DYR8_9LAMI</name>
<gene>
    <name evidence="1" type="ORF">FPE_LOCUS20167</name>
</gene>
<dbReference type="EMBL" id="OU503047">
    <property type="protein sequence ID" value="CAI9772737.1"/>
    <property type="molecule type" value="Genomic_DNA"/>
</dbReference>
<organism evidence="1 2">
    <name type="scientific">Fraxinus pennsylvanica</name>
    <dbReference type="NCBI Taxonomy" id="56036"/>
    <lineage>
        <taxon>Eukaryota</taxon>
        <taxon>Viridiplantae</taxon>
        <taxon>Streptophyta</taxon>
        <taxon>Embryophyta</taxon>
        <taxon>Tracheophyta</taxon>
        <taxon>Spermatophyta</taxon>
        <taxon>Magnoliopsida</taxon>
        <taxon>eudicotyledons</taxon>
        <taxon>Gunneridae</taxon>
        <taxon>Pentapetalae</taxon>
        <taxon>asterids</taxon>
        <taxon>lamiids</taxon>
        <taxon>Lamiales</taxon>
        <taxon>Oleaceae</taxon>
        <taxon>Oleeae</taxon>
        <taxon>Fraxinus</taxon>
    </lineage>
</organism>